<name>A0A067C1I9_SAPPC</name>
<accession>A0A067C1I9</accession>
<protein>
    <submittedName>
        <fullName evidence="2">Uncharacterized protein</fullName>
    </submittedName>
</protein>
<evidence type="ECO:0000313" key="2">
    <source>
        <dbReference type="EMBL" id="KDO22990.1"/>
    </source>
</evidence>
<dbReference type="KEGG" id="spar:SPRG_11837"/>
<feature type="compositionally biased region" description="Basic and acidic residues" evidence="1">
    <location>
        <begin position="42"/>
        <end position="53"/>
    </location>
</feature>
<dbReference type="VEuPathDB" id="FungiDB:SPRG_11837"/>
<dbReference type="GeneID" id="24133850"/>
<feature type="compositionally biased region" description="Basic and acidic residues" evidence="1">
    <location>
        <begin position="95"/>
        <end position="115"/>
    </location>
</feature>
<organism evidence="2 3">
    <name type="scientific">Saprolegnia parasitica (strain CBS 223.65)</name>
    <dbReference type="NCBI Taxonomy" id="695850"/>
    <lineage>
        <taxon>Eukaryota</taxon>
        <taxon>Sar</taxon>
        <taxon>Stramenopiles</taxon>
        <taxon>Oomycota</taxon>
        <taxon>Saprolegniomycetes</taxon>
        <taxon>Saprolegniales</taxon>
        <taxon>Saprolegniaceae</taxon>
        <taxon>Saprolegnia</taxon>
    </lineage>
</organism>
<dbReference type="OrthoDB" id="10398746at2759"/>
<sequence>MISHKSFLTFRETSMGARCCCCAKNQVDASDLKEKLLEKDARATFDSNDDRKAAALPSPSSISGSSYTSKNERLLVTQAQTYRDDDDDPFGSARDFVDERELSRSSSSRDYDDQRAYGSVSSLNGTTPRSAERSPGRDSYADSSDRSAYSSQVFDAPPTQSGWNI</sequence>
<dbReference type="RefSeq" id="XP_012206281.1">
    <property type="nucleotide sequence ID" value="XM_012350891.1"/>
</dbReference>
<proteinExistence type="predicted"/>
<feature type="compositionally biased region" description="Polar residues" evidence="1">
    <location>
        <begin position="119"/>
        <end position="129"/>
    </location>
</feature>
<evidence type="ECO:0000313" key="3">
    <source>
        <dbReference type="Proteomes" id="UP000030745"/>
    </source>
</evidence>
<feature type="compositionally biased region" description="Low complexity" evidence="1">
    <location>
        <begin position="58"/>
        <end position="69"/>
    </location>
</feature>
<dbReference type="OMA" id="CCCAKNQ"/>
<feature type="non-terminal residue" evidence="2">
    <location>
        <position position="1"/>
    </location>
</feature>
<dbReference type="EMBL" id="KK583259">
    <property type="protein sequence ID" value="KDO22990.1"/>
    <property type="molecule type" value="Genomic_DNA"/>
</dbReference>
<reference evidence="2 3" key="1">
    <citation type="journal article" date="2013" name="PLoS Genet.">
        <title>Distinctive expansion of potential virulence genes in the genome of the oomycete fish pathogen Saprolegnia parasitica.</title>
        <authorList>
            <person name="Jiang R.H."/>
            <person name="de Bruijn I."/>
            <person name="Haas B.J."/>
            <person name="Belmonte R."/>
            <person name="Lobach L."/>
            <person name="Christie J."/>
            <person name="van den Ackerveken G."/>
            <person name="Bottin A."/>
            <person name="Bulone V."/>
            <person name="Diaz-Moreno S.M."/>
            <person name="Dumas B."/>
            <person name="Fan L."/>
            <person name="Gaulin E."/>
            <person name="Govers F."/>
            <person name="Grenville-Briggs L.J."/>
            <person name="Horner N.R."/>
            <person name="Levin J.Z."/>
            <person name="Mammella M."/>
            <person name="Meijer H.J."/>
            <person name="Morris P."/>
            <person name="Nusbaum C."/>
            <person name="Oome S."/>
            <person name="Phillips A.J."/>
            <person name="van Rooyen D."/>
            <person name="Rzeszutek E."/>
            <person name="Saraiva M."/>
            <person name="Secombes C.J."/>
            <person name="Seidl M.F."/>
            <person name="Snel B."/>
            <person name="Stassen J.H."/>
            <person name="Sykes S."/>
            <person name="Tripathy S."/>
            <person name="van den Berg H."/>
            <person name="Vega-Arreguin J.C."/>
            <person name="Wawra S."/>
            <person name="Young S.K."/>
            <person name="Zeng Q."/>
            <person name="Dieguez-Uribeondo J."/>
            <person name="Russ C."/>
            <person name="Tyler B.M."/>
            <person name="van West P."/>
        </authorList>
    </citation>
    <scope>NUCLEOTIDE SEQUENCE [LARGE SCALE GENOMIC DNA]</scope>
    <source>
        <strain evidence="2 3">CBS 223.65</strain>
    </source>
</reference>
<dbReference type="AlphaFoldDB" id="A0A067C1I9"/>
<gene>
    <name evidence="2" type="ORF">SPRG_11837</name>
</gene>
<evidence type="ECO:0000256" key="1">
    <source>
        <dbReference type="SAM" id="MobiDB-lite"/>
    </source>
</evidence>
<feature type="region of interest" description="Disordered" evidence="1">
    <location>
        <begin position="42"/>
        <end position="165"/>
    </location>
</feature>
<dbReference type="Proteomes" id="UP000030745">
    <property type="component" value="Unassembled WGS sequence"/>
</dbReference>
<keyword evidence="3" id="KW-1185">Reference proteome</keyword>
<feature type="compositionally biased region" description="Basic and acidic residues" evidence="1">
    <location>
        <begin position="130"/>
        <end position="145"/>
    </location>
</feature>